<feature type="domain" description="HIT" evidence="5">
    <location>
        <begin position="5"/>
        <end position="113"/>
    </location>
</feature>
<dbReference type="PROSITE" id="PS51084">
    <property type="entry name" value="HIT_2"/>
    <property type="match status" value="1"/>
</dbReference>
<evidence type="ECO:0000256" key="4">
    <source>
        <dbReference type="SAM" id="MobiDB-lite"/>
    </source>
</evidence>
<dbReference type="InterPro" id="IPR019808">
    <property type="entry name" value="Histidine_triad_CS"/>
</dbReference>
<dbReference type="Pfam" id="PF01230">
    <property type="entry name" value="HIT"/>
    <property type="match status" value="1"/>
</dbReference>
<gene>
    <name evidence="6" type="ORF">SAMN05421687_10593</name>
</gene>
<protein>
    <submittedName>
        <fullName evidence="6">Histidine triad (HIT) family protein</fullName>
    </submittedName>
</protein>
<dbReference type="PRINTS" id="PR00332">
    <property type="entry name" value="HISTRIAD"/>
</dbReference>
<organism evidence="6 7">
    <name type="scientific">Salimicrobium flavidum</name>
    <dbReference type="NCBI Taxonomy" id="570947"/>
    <lineage>
        <taxon>Bacteria</taxon>
        <taxon>Bacillati</taxon>
        <taxon>Bacillota</taxon>
        <taxon>Bacilli</taxon>
        <taxon>Bacillales</taxon>
        <taxon>Bacillaceae</taxon>
        <taxon>Salimicrobium</taxon>
    </lineage>
</organism>
<dbReference type="PROSITE" id="PS00892">
    <property type="entry name" value="HIT_1"/>
    <property type="match status" value="1"/>
</dbReference>
<dbReference type="Proteomes" id="UP000187608">
    <property type="component" value="Unassembled WGS sequence"/>
</dbReference>
<evidence type="ECO:0000313" key="6">
    <source>
        <dbReference type="EMBL" id="SIS47469.1"/>
    </source>
</evidence>
<dbReference type="AlphaFoldDB" id="A0A1N7JDR9"/>
<dbReference type="PANTHER" id="PTHR46648:SF1">
    <property type="entry name" value="ADENOSINE 5'-MONOPHOSPHORAMIDASE HNT1"/>
    <property type="match status" value="1"/>
</dbReference>
<keyword evidence="7" id="KW-1185">Reference proteome</keyword>
<evidence type="ECO:0000256" key="1">
    <source>
        <dbReference type="PIRSR" id="PIRSR601310-1"/>
    </source>
</evidence>
<dbReference type="Gene3D" id="3.30.428.10">
    <property type="entry name" value="HIT-like"/>
    <property type="match status" value="1"/>
</dbReference>
<dbReference type="InterPro" id="IPR039384">
    <property type="entry name" value="HINT"/>
</dbReference>
<dbReference type="GO" id="GO:0009117">
    <property type="term" value="P:nucleotide metabolic process"/>
    <property type="evidence" value="ECO:0007669"/>
    <property type="project" value="TreeGrafter"/>
</dbReference>
<dbReference type="EMBL" id="FTOC01000005">
    <property type="protein sequence ID" value="SIS47469.1"/>
    <property type="molecule type" value="Genomic_DNA"/>
</dbReference>
<dbReference type="FunFam" id="3.30.428.10:FF:000014">
    <property type="entry name" value="Putative histidine triad (HIT) protein"/>
    <property type="match status" value="1"/>
</dbReference>
<reference evidence="7" key="1">
    <citation type="submission" date="2017-01" db="EMBL/GenBank/DDBJ databases">
        <authorList>
            <person name="Varghese N."/>
            <person name="Submissions S."/>
        </authorList>
    </citation>
    <scope>NUCLEOTIDE SEQUENCE [LARGE SCALE GENOMIC DNA]</scope>
    <source>
        <strain evidence="7">DSM 23127</strain>
    </source>
</reference>
<dbReference type="InterPro" id="IPR036265">
    <property type="entry name" value="HIT-like_sf"/>
</dbReference>
<evidence type="ECO:0000259" key="5">
    <source>
        <dbReference type="PROSITE" id="PS51084"/>
    </source>
</evidence>
<name>A0A1N7JDR9_9BACI</name>
<dbReference type="SUPFAM" id="SSF54197">
    <property type="entry name" value="HIT-like"/>
    <property type="match status" value="1"/>
</dbReference>
<proteinExistence type="predicted"/>
<sequence length="140" mass="15624">MSDCIFCKIVNGDIPSAKVYEDEEVYAFLDLSQVTKGHTLVVPKQHTKNIYETHPQVASNLFARIPKIATAVKEAFGADGVNIVNNNDEAAHQSVFHLHIHVLPRYGQGDGFGLKWEDNSESTTQEQLQETAEKIKEKIS</sequence>
<evidence type="ECO:0000256" key="3">
    <source>
        <dbReference type="PROSITE-ProRule" id="PRU00464"/>
    </source>
</evidence>
<dbReference type="CDD" id="cd01277">
    <property type="entry name" value="HINT_subgroup"/>
    <property type="match status" value="1"/>
</dbReference>
<evidence type="ECO:0000256" key="2">
    <source>
        <dbReference type="PIRSR" id="PIRSR601310-3"/>
    </source>
</evidence>
<feature type="compositionally biased region" description="Polar residues" evidence="4">
    <location>
        <begin position="121"/>
        <end position="130"/>
    </location>
</feature>
<dbReference type="STRING" id="570947.SAMN05421687_10593"/>
<evidence type="ECO:0000313" key="7">
    <source>
        <dbReference type="Proteomes" id="UP000187608"/>
    </source>
</evidence>
<feature type="short sequence motif" description="Histidine triad motif" evidence="2 3">
    <location>
        <begin position="97"/>
        <end position="101"/>
    </location>
</feature>
<dbReference type="GO" id="GO:0003824">
    <property type="term" value="F:catalytic activity"/>
    <property type="evidence" value="ECO:0007669"/>
    <property type="project" value="InterPro"/>
</dbReference>
<feature type="active site" description="Tele-AMP-histidine intermediate" evidence="1">
    <location>
        <position position="99"/>
    </location>
</feature>
<dbReference type="InterPro" id="IPR011146">
    <property type="entry name" value="HIT-like"/>
</dbReference>
<feature type="compositionally biased region" description="Basic and acidic residues" evidence="4">
    <location>
        <begin position="131"/>
        <end position="140"/>
    </location>
</feature>
<feature type="region of interest" description="Disordered" evidence="4">
    <location>
        <begin position="119"/>
        <end position="140"/>
    </location>
</feature>
<dbReference type="InterPro" id="IPR001310">
    <property type="entry name" value="Histidine_triad_HIT"/>
</dbReference>
<dbReference type="PANTHER" id="PTHR46648">
    <property type="entry name" value="HIT FAMILY PROTEIN 1"/>
    <property type="match status" value="1"/>
</dbReference>
<dbReference type="RefSeq" id="WP_076558718.1">
    <property type="nucleotide sequence ID" value="NZ_FTOC01000005.1"/>
</dbReference>
<accession>A0A1N7JDR9</accession>
<dbReference type="OrthoDB" id="9784774at2"/>